<accession>A0A9D2IVT9</accession>
<comment type="caution">
    <text evidence="3">The sequence shown here is derived from an EMBL/GenBank/DDBJ whole genome shotgun (WGS) entry which is preliminary data.</text>
</comment>
<protein>
    <submittedName>
        <fullName evidence="3">Uncharacterized protein</fullName>
    </submittedName>
</protein>
<dbReference type="AlphaFoldDB" id="A0A9D2IVT9"/>
<evidence type="ECO:0000313" key="3">
    <source>
        <dbReference type="EMBL" id="HIZ24989.1"/>
    </source>
</evidence>
<evidence type="ECO:0000313" key="4">
    <source>
        <dbReference type="Proteomes" id="UP000824044"/>
    </source>
</evidence>
<feature type="coiled-coil region" evidence="1">
    <location>
        <begin position="46"/>
        <end position="77"/>
    </location>
</feature>
<organism evidence="3 4">
    <name type="scientific">Candidatus Gallimonas intestinigallinarum</name>
    <dbReference type="NCBI Taxonomy" id="2838604"/>
    <lineage>
        <taxon>Bacteria</taxon>
        <taxon>Bacillati</taxon>
        <taxon>Bacillota</taxon>
        <taxon>Clostridia</taxon>
        <taxon>Candidatus Gallimonas</taxon>
    </lineage>
</organism>
<dbReference type="Proteomes" id="UP000824044">
    <property type="component" value="Unassembled WGS sequence"/>
</dbReference>
<keyword evidence="2" id="KW-0812">Transmembrane</keyword>
<name>A0A9D2IVT9_9FIRM</name>
<gene>
    <name evidence="3" type="ORF">H9812_05925</name>
</gene>
<proteinExistence type="predicted"/>
<keyword evidence="1" id="KW-0175">Coiled coil</keyword>
<dbReference type="EMBL" id="DXBS01000113">
    <property type="protein sequence ID" value="HIZ24989.1"/>
    <property type="molecule type" value="Genomic_DNA"/>
</dbReference>
<feature type="transmembrane region" description="Helical" evidence="2">
    <location>
        <begin position="21"/>
        <end position="41"/>
    </location>
</feature>
<evidence type="ECO:0000256" key="2">
    <source>
        <dbReference type="SAM" id="Phobius"/>
    </source>
</evidence>
<keyword evidence="2" id="KW-1133">Transmembrane helix</keyword>
<reference evidence="3" key="1">
    <citation type="journal article" date="2021" name="PeerJ">
        <title>Extensive microbial diversity within the chicken gut microbiome revealed by metagenomics and culture.</title>
        <authorList>
            <person name="Gilroy R."/>
            <person name="Ravi A."/>
            <person name="Getino M."/>
            <person name="Pursley I."/>
            <person name="Horton D.L."/>
            <person name="Alikhan N.F."/>
            <person name="Baker D."/>
            <person name="Gharbi K."/>
            <person name="Hall N."/>
            <person name="Watson M."/>
            <person name="Adriaenssens E.M."/>
            <person name="Foster-Nyarko E."/>
            <person name="Jarju S."/>
            <person name="Secka A."/>
            <person name="Antonio M."/>
            <person name="Oren A."/>
            <person name="Chaudhuri R.R."/>
            <person name="La Ragione R."/>
            <person name="Hildebrand F."/>
            <person name="Pallen M.J."/>
        </authorList>
    </citation>
    <scope>NUCLEOTIDE SEQUENCE</scope>
    <source>
        <strain evidence="3">CHK33-5263</strain>
    </source>
</reference>
<evidence type="ECO:0000256" key="1">
    <source>
        <dbReference type="SAM" id="Coils"/>
    </source>
</evidence>
<sequence>MPKKRGTRLTEEKVRRIVTGATVAGVLLIIFLVAILIVQFVQIGIVNQKRAEYDALIEQYNEMIESGENSLELLQLEETLRSLAMENGWTAP</sequence>
<reference evidence="3" key="2">
    <citation type="submission" date="2021-04" db="EMBL/GenBank/DDBJ databases">
        <authorList>
            <person name="Gilroy R."/>
        </authorList>
    </citation>
    <scope>NUCLEOTIDE SEQUENCE</scope>
    <source>
        <strain evidence="3">CHK33-5263</strain>
    </source>
</reference>
<keyword evidence="2" id="KW-0472">Membrane</keyword>